<protein>
    <submittedName>
        <fullName evidence="4">Uncharacterized protein</fullName>
    </submittedName>
</protein>
<feature type="coiled-coil region" evidence="1">
    <location>
        <begin position="610"/>
        <end position="673"/>
    </location>
</feature>
<evidence type="ECO:0000256" key="1">
    <source>
        <dbReference type="SAM" id="Coils"/>
    </source>
</evidence>
<organism evidence="4">
    <name type="scientific">Cryptosporidium hominis</name>
    <dbReference type="NCBI Taxonomy" id="237895"/>
    <lineage>
        <taxon>Eukaryota</taxon>
        <taxon>Sar</taxon>
        <taxon>Alveolata</taxon>
        <taxon>Apicomplexa</taxon>
        <taxon>Conoidasida</taxon>
        <taxon>Coccidia</taxon>
        <taxon>Eucoccidiorida</taxon>
        <taxon>Eimeriorina</taxon>
        <taxon>Cryptosporidiidae</taxon>
        <taxon>Cryptosporidium</taxon>
    </lineage>
</organism>
<evidence type="ECO:0000256" key="2">
    <source>
        <dbReference type="SAM" id="MobiDB-lite"/>
    </source>
</evidence>
<dbReference type="EMBL" id="LN877951">
    <property type="protein sequence ID" value="CUV05995.1"/>
    <property type="molecule type" value="Genomic_DNA"/>
</dbReference>
<dbReference type="VEuPathDB" id="CryptoDB:GY17_00002885"/>
<gene>
    <name evidence="4" type="ORF">CHUDEA5_20</name>
</gene>
<keyword evidence="3" id="KW-0812">Transmembrane</keyword>
<feature type="compositionally biased region" description="Acidic residues" evidence="2">
    <location>
        <begin position="735"/>
        <end position="754"/>
    </location>
</feature>
<feature type="region of interest" description="Disordered" evidence="2">
    <location>
        <begin position="567"/>
        <end position="588"/>
    </location>
</feature>
<proteinExistence type="predicted"/>
<name>A0A0S4TFW8_CRYHO</name>
<feature type="compositionally biased region" description="Acidic residues" evidence="2">
    <location>
        <begin position="176"/>
        <end position="186"/>
    </location>
</feature>
<feature type="transmembrane region" description="Helical" evidence="3">
    <location>
        <begin position="6"/>
        <end position="22"/>
    </location>
</feature>
<feature type="region of interest" description="Disordered" evidence="2">
    <location>
        <begin position="138"/>
        <end position="202"/>
    </location>
</feature>
<dbReference type="VEuPathDB" id="CryptoDB:Chro.50394"/>
<accession>A0A0S4TFW8</accession>
<reference evidence="4" key="1">
    <citation type="submission" date="2015-08" db="EMBL/GenBank/DDBJ databases">
        <authorList>
            <person name="Babu N.S."/>
            <person name="Beckwith C.J."/>
            <person name="Beseler K.G."/>
            <person name="Brison A."/>
            <person name="Carone J.V."/>
            <person name="Caskin T.P."/>
            <person name="Diamond M."/>
            <person name="Durham M.E."/>
            <person name="Foxe J.M."/>
            <person name="Go M."/>
            <person name="Henderson B.A."/>
            <person name="Jones I.B."/>
            <person name="McGettigan J.A."/>
            <person name="Micheletti S.J."/>
            <person name="Nasrallah M.E."/>
            <person name="Ortiz D."/>
            <person name="Piller C.R."/>
            <person name="Privatt S.R."/>
            <person name="Schneider S.L."/>
            <person name="Sharp S."/>
            <person name="Smith T.C."/>
            <person name="Stanton J.D."/>
            <person name="Ullery H.E."/>
            <person name="Wilson R.J."/>
            <person name="Serrano M.G."/>
            <person name="Buck G."/>
            <person name="Lee V."/>
            <person name="Wang Y."/>
            <person name="Carvalho R."/>
            <person name="Voegtly L."/>
            <person name="Shi R."/>
            <person name="Duckworth R."/>
            <person name="Johnson A."/>
            <person name="Loviza R."/>
            <person name="Walstead R."/>
            <person name="Shah Z."/>
            <person name="Kiflezghi M."/>
            <person name="Wade K."/>
            <person name="Ball S.L."/>
            <person name="Bradley K.W."/>
            <person name="Asai D.J."/>
            <person name="Bowman C.A."/>
            <person name="Russell D.A."/>
            <person name="Pope W.H."/>
            <person name="Jacobs-Sera D."/>
            <person name="Hendrix R.W."/>
            <person name="Hatfull G.F."/>
        </authorList>
    </citation>
    <scope>NUCLEOTIDE SEQUENCE [LARGE SCALE GENOMIC DNA]</scope>
</reference>
<feature type="compositionally biased region" description="Basic and acidic residues" evidence="2">
    <location>
        <begin position="158"/>
        <end position="175"/>
    </location>
</feature>
<dbReference type="AlphaFoldDB" id="A0A0S4TFW8"/>
<keyword evidence="3" id="KW-0472">Membrane</keyword>
<sequence>MIGHNLWLYLIVIFFIILCENIDDKLLSFKLSLSKNFQSITRVSLLKAAANYDSSDSGSVDSLDTISLGSDNKDVLSISSSSDQSDSSSVASDDFKSKHKKKKLFGITGNLFKSKSSPEISSPSTKKGLKSQLLKMFKRRNKGGKNGKSQENIASSEEELRNKKYSSSEDLKKEVDTDDEDDDEEEAVQKPPNPNLEKISEGDNLKFDTGIMQLYLESQVVSSDSQINKAKEILQNNKEVYKTVKKEHNRQIKDSKCKETLLESVFILSNQIYLAKSFCQMAAIKITNETGFCRNRCRIISSKSCKTCKKAFGRKEKCKAISNTIDNMFSVLERIIKNCLIKNSVQMEDLSAFILYKSHTPYKCTKEQYRILKGKLEAKAYQIALKVSIINNVVKQKNICNSCTRQECLSCTSMAYCPQCPGLEDLSSCSNCLAAQNLQSTLILERNQLIKEARRIFSKILSCESFLALTSKETYNIMDAPTESEVGKILEEKINLVLSRFLAHSIMDHSHFKADGAEKTKTYQKLPDDIKNAILSGVKLKTSSQQKIPYEQYPTQLSEAFKKHKKRKEKYGPSGSEYKIPSIPPPESTDEEKKLAIMLFENGICTYLMIILLNQELRNCNAEIDNKSSQHDGCENCRFDGCRMKRCSNIPEIRSLIIKRENLSEQIQRCNELGFVSQAELKAKIDEMKNSGLLSAGTTSGATSSSATSSSAIGSSATSSSAASSASIVAQVEKEPEEDEDEDGDGNEDGDDAKDEITRL</sequence>
<evidence type="ECO:0000256" key="3">
    <source>
        <dbReference type="SAM" id="Phobius"/>
    </source>
</evidence>
<feature type="region of interest" description="Disordered" evidence="2">
    <location>
        <begin position="696"/>
        <end position="760"/>
    </location>
</feature>
<feature type="compositionally biased region" description="Low complexity" evidence="2">
    <location>
        <begin position="696"/>
        <end position="728"/>
    </location>
</feature>
<keyword evidence="1" id="KW-0175">Coiled coil</keyword>
<keyword evidence="3" id="KW-1133">Transmembrane helix</keyword>
<dbReference type="VEuPathDB" id="CryptoDB:ChTU502y2012_324g0015"/>
<dbReference type="Proteomes" id="UP000199752">
    <property type="component" value="Chromosome 5"/>
</dbReference>
<evidence type="ECO:0000313" key="4">
    <source>
        <dbReference type="EMBL" id="CUV05995.1"/>
    </source>
</evidence>
<dbReference type="VEuPathDB" id="CryptoDB:CHUDEA5_20"/>